<dbReference type="RefSeq" id="WP_147086337.1">
    <property type="nucleotide sequence ID" value="NZ_VORM01000008.1"/>
</dbReference>
<sequence length="400" mass="45679">MLQNIWTYLKYGNRFCGMEHTSTNGKDQINCIVLKRTKKELVVADLCQTDSFEEVSKKLSRNQHAVLTVNNDQVLFKSINSNESEASKLVYKAFPNIQMEAFYYEVISEGSQHFVSICRKTFLDSLIDIYARNHVYVIDISIGNAMISNIKSFLKVDTVRTSNAIIAIENNVIKSIEKSDTENELYNVNGLEVSNKEILSLAGALKPILNSDTSISNFNDKRKAILADFGQVRFFNQFFKFSGLFLLSILLINFFIFNHYFNKVNELKQISQINQSTKEQILGLNETVTKKQKTVDDLLNGNASQTSFYTNVVMQSLPNSILLSEFNYQPLKKRIKADKDIELEYHIVQLSGTSTNSDVFSKWIGEMEQLDWITSIEILEYGLKNSTSSNFKIKAFIAHD</sequence>
<keyword evidence="3" id="KW-1185">Reference proteome</keyword>
<evidence type="ECO:0000313" key="2">
    <source>
        <dbReference type="EMBL" id="TXD89254.1"/>
    </source>
</evidence>
<organism evidence="2 3">
    <name type="scientific">Subsaximicrobium wynnwilliamsii</name>
    <dbReference type="NCBI Taxonomy" id="291179"/>
    <lineage>
        <taxon>Bacteria</taxon>
        <taxon>Pseudomonadati</taxon>
        <taxon>Bacteroidota</taxon>
        <taxon>Flavobacteriia</taxon>
        <taxon>Flavobacteriales</taxon>
        <taxon>Flavobacteriaceae</taxon>
        <taxon>Subsaximicrobium</taxon>
    </lineage>
</organism>
<name>A0A5C6ZID9_9FLAO</name>
<keyword evidence="1" id="KW-0472">Membrane</keyword>
<evidence type="ECO:0008006" key="4">
    <source>
        <dbReference type="Google" id="ProtNLM"/>
    </source>
</evidence>
<feature type="transmembrane region" description="Helical" evidence="1">
    <location>
        <begin position="241"/>
        <end position="261"/>
    </location>
</feature>
<comment type="caution">
    <text evidence="2">The sequence shown here is derived from an EMBL/GenBank/DDBJ whole genome shotgun (WGS) entry which is preliminary data.</text>
</comment>
<keyword evidence="1" id="KW-1133">Transmembrane helix</keyword>
<reference evidence="2 3" key="1">
    <citation type="submission" date="2019-08" db="EMBL/GenBank/DDBJ databases">
        <title>Genomes of Subsaximicrobium wynnwilliamsii strains.</title>
        <authorList>
            <person name="Bowman J.P."/>
        </authorList>
    </citation>
    <scope>NUCLEOTIDE SEQUENCE [LARGE SCALE GENOMIC DNA]</scope>
    <source>
        <strain evidence="2 3">2-80-2</strain>
    </source>
</reference>
<evidence type="ECO:0000313" key="3">
    <source>
        <dbReference type="Proteomes" id="UP000321578"/>
    </source>
</evidence>
<accession>A0A5C6ZID9</accession>
<dbReference type="OrthoDB" id="1186626at2"/>
<dbReference type="AlphaFoldDB" id="A0A5C6ZID9"/>
<dbReference type="EMBL" id="VORO01000008">
    <property type="protein sequence ID" value="TXD89254.1"/>
    <property type="molecule type" value="Genomic_DNA"/>
</dbReference>
<dbReference type="Proteomes" id="UP000321578">
    <property type="component" value="Unassembled WGS sequence"/>
</dbReference>
<keyword evidence="1" id="KW-0812">Transmembrane</keyword>
<evidence type="ECO:0000256" key="1">
    <source>
        <dbReference type="SAM" id="Phobius"/>
    </source>
</evidence>
<gene>
    <name evidence="2" type="ORF">ESY86_09435</name>
</gene>
<proteinExistence type="predicted"/>
<protein>
    <recommendedName>
        <fullName evidence="4">PilN domain-containing protein</fullName>
    </recommendedName>
</protein>